<gene>
    <name evidence="3" type="ORF">KC685_03545</name>
</gene>
<feature type="transmembrane region" description="Helical" evidence="2">
    <location>
        <begin position="133"/>
        <end position="154"/>
    </location>
</feature>
<evidence type="ECO:0000256" key="1">
    <source>
        <dbReference type="SAM" id="MobiDB-lite"/>
    </source>
</evidence>
<evidence type="ECO:0000313" key="3">
    <source>
        <dbReference type="EMBL" id="MCA9376966.1"/>
    </source>
</evidence>
<protein>
    <submittedName>
        <fullName evidence="3">Uncharacterized protein</fullName>
    </submittedName>
</protein>
<reference evidence="3" key="2">
    <citation type="journal article" date="2021" name="Microbiome">
        <title>Successional dynamics and alternative stable states in a saline activated sludge microbial community over 9 years.</title>
        <authorList>
            <person name="Wang Y."/>
            <person name="Ye J."/>
            <person name="Ju F."/>
            <person name="Liu L."/>
            <person name="Boyd J.A."/>
            <person name="Deng Y."/>
            <person name="Parks D.H."/>
            <person name="Jiang X."/>
            <person name="Yin X."/>
            <person name="Woodcroft B.J."/>
            <person name="Tyson G.W."/>
            <person name="Hugenholtz P."/>
            <person name="Polz M.F."/>
            <person name="Zhang T."/>
        </authorList>
    </citation>
    <scope>NUCLEOTIDE SEQUENCE</scope>
    <source>
        <strain evidence="3">HKST-UBA17</strain>
    </source>
</reference>
<feature type="compositionally biased region" description="Low complexity" evidence="1">
    <location>
        <begin position="9"/>
        <end position="24"/>
    </location>
</feature>
<comment type="caution">
    <text evidence="3">The sequence shown here is derived from an EMBL/GenBank/DDBJ whole genome shotgun (WGS) entry which is preliminary data.</text>
</comment>
<organism evidence="3 4">
    <name type="scientific">Candidatus Dojkabacteria bacterium</name>
    <dbReference type="NCBI Taxonomy" id="2099670"/>
    <lineage>
        <taxon>Bacteria</taxon>
        <taxon>Candidatus Dojkabacteria</taxon>
    </lineage>
</organism>
<sequence length="411" mass="46530">MPATKQNKKSPTGKSKSATATTPKKVAKYSDPDYIKNITEKLAKGTAKMPQNPPKGSEIIGSGIEKSPVSDSKRSEDQQNPTTIITEMQTIDKQRKIQAFGEMMQITKQMSSQQKGCMGIFGRWGRYIRYMRLLMIIPVAGLSLYSMLSIWQIFKEYPDAQQFSNLINPLNTLDFASFDPFDPDDTDPSEKSTTLDKVDRTIKDLPVNEWKKIINSDTSTDPDKQSEYTSPYDDPKITDFKIVLNGVTKEYTKKSCFEEKVRTVIPKDLVERSNTDKSCTFSSKDGSSTILFVLHRSNYPTEISLLKENLVYTKADEIGRTDPTVEPLDITFGERTYNKEVKVIPLSQNSTFATIDMEGKTRMIGLVTDPSLITYDYVTFDFELSESDSSFEANIEEIMNVLMEYSLISVR</sequence>
<dbReference type="AlphaFoldDB" id="A0A955KYA0"/>
<name>A0A955KYA0_9BACT</name>
<feature type="region of interest" description="Disordered" evidence="1">
    <location>
        <begin position="42"/>
        <end position="81"/>
    </location>
</feature>
<feature type="region of interest" description="Disordered" evidence="1">
    <location>
        <begin position="1"/>
        <end position="30"/>
    </location>
</feature>
<feature type="compositionally biased region" description="Basic and acidic residues" evidence="1">
    <location>
        <begin position="188"/>
        <end position="198"/>
    </location>
</feature>
<accession>A0A955KYA0</accession>
<keyword evidence="2" id="KW-1133">Transmembrane helix</keyword>
<proteinExistence type="predicted"/>
<dbReference type="Proteomes" id="UP000741282">
    <property type="component" value="Unassembled WGS sequence"/>
</dbReference>
<reference evidence="3" key="1">
    <citation type="submission" date="2020-04" db="EMBL/GenBank/DDBJ databases">
        <authorList>
            <person name="Zhang T."/>
        </authorList>
    </citation>
    <scope>NUCLEOTIDE SEQUENCE</scope>
    <source>
        <strain evidence="3">HKST-UBA17</strain>
    </source>
</reference>
<feature type="region of interest" description="Disordered" evidence="1">
    <location>
        <begin position="179"/>
        <end position="198"/>
    </location>
</feature>
<evidence type="ECO:0000313" key="4">
    <source>
        <dbReference type="Proteomes" id="UP000741282"/>
    </source>
</evidence>
<keyword evidence="2" id="KW-0812">Transmembrane</keyword>
<dbReference type="EMBL" id="JAGQLN010000012">
    <property type="protein sequence ID" value="MCA9376966.1"/>
    <property type="molecule type" value="Genomic_DNA"/>
</dbReference>
<keyword evidence="2" id="KW-0472">Membrane</keyword>
<evidence type="ECO:0000256" key="2">
    <source>
        <dbReference type="SAM" id="Phobius"/>
    </source>
</evidence>